<dbReference type="InterPro" id="IPR027417">
    <property type="entry name" value="P-loop_NTPase"/>
</dbReference>
<dbReference type="Proteomes" id="UP001642464">
    <property type="component" value="Unassembled WGS sequence"/>
</dbReference>
<dbReference type="InterPro" id="IPR036249">
    <property type="entry name" value="Thioredoxin-like_sf"/>
</dbReference>
<accession>A0ABP0PY76</accession>
<dbReference type="InterPro" id="IPR032675">
    <property type="entry name" value="LRR_dom_sf"/>
</dbReference>
<dbReference type="EMBL" id="CAXAMM010038644">
    <property type="protein sequence ID" value="CAK9079764.1"/>
    <property type="molecule type" value="Genomic_DNA"/>
</dbReference>
<dbReference type="PANTHER" id="PTHR14074:SF16">
    <property type="entry name" value="ANTIVIRAL INNATE IMMUNE RESPONSE RECEPTOR RIG-I"/>
    <property type="match status" value="1"/>
</dbReference>
<keyword evidence="1" id="KW-0547">Nucleotide-binding</keyword>
<dbReference type="InterPro" id="IPR001650">
    <property type="entry name" value="Helicase_C-like"/>
</dbReference>
<protein>
    <submittedName>
        <fullName evidence="7">Dicer-like protein 1</fullName>
    </submittedName>
</protein>
<dbReference type="Pfam" id="PF00270">
    <property type="entry name" value="DEAD"/>
    <property type="match status" value="1"/>
</dbReference>
<organism evidence="7 8">
    <name type="scientific">Durusdinium trenchii</name>
    <dbReference type="NCBI Taxonomy" id="1381693"/>
    <lineage>
        <taxon>Eukaryota</taxon>
        <taxon>Sar</taxon>
        <taxon>Alveolata</taxon>
        <taxon>Dinophyceae</taxon>
        <taxon>Suessiales</taxon>
        <taxon>Symbiodiniaceae</taxon>
        <taxon>Durusdinium</taxon>
    </lineage>
</organism>
<keyword evidence="8" id="KW-1185">Reference proteome</keyword>
<evidence type="ECO:0000256" key="1">
    <source>
        <dbReference type="ARBA" id="ARBA00022741"/>
    </source>
</evidence>
<keyword evidence="2" id="KW-0067">ATP-binding</keyword>
<feature type="domain" description="Helicase C-terminal" evidence="5">
    <location>
        <begin position="1087"/>
        <end position="1245"/>
    </location>
</feature>
<dbReference type="Gene3D" id="3.40.50.300">
    <property type="entry name" value="P-loop containing nucleotide triphosphate hydrolases"/>
    <property type="match status" value="2"/>
</dbReference>
<dbReference type="SMART" id="SM00490">
    <property type="entry name" value="HELICc"/>
    <property type="match status" value="1"/>
</dbReference>
<feature type="region of interest" description="Disordered" evidence="3">
    <location>
        <begin position="1971"/>
        <end position="2007"/>
    </location>
</feature>
<dbReference type="SUPFAM" id="SSF52540">
    <property type="entry name" value="P-loop containing nucleoside triphosphate hydrolases"/>
    <property type="match status" value="1"/>
</dbReference>
<evidence type="ECO:0000313" key="8">
    <source>
        <dbReference type="Proteomes" id="UP001642464"/>
    </source>
</evidence>
<dbReference type="InterPro" id="IPR014001">
    <property type="entry name" value="Helicase_ATP-bd"/>
</dbReference>
<feature type="region of interest" description="Disordered" evidence="3">
    <location>
        <begin position="72"/>
        <end position="202"/>
    </location>
</feature>
<feature type="region of interest" description="Disordered" evidence="3">
    <location>
        <begin position="1366"/>
        <end position="1459"/>
    </location>
</feature>
<gene>
    <name evidence="7" type="ORF">SCF082_LOCUS38063</name>
</gene>
<evidence type="ECO:0000313" key="7">
    <source>
        <dbReference type="EMBL" id="CAK9079764.1"/>
    </source>
</evidence>
<feature type="compositionally biased region" description="Low complexity" evidence="3">
    <location>
        <begin position="1406"/>
        <end position="1424"/>
    </location>
</feature>
<reference evidence="7 8" key="1">
    <citation type="submission" date="2024-02" db="EMBL/GenBank/DDBJ databases">
        <authorList>
            <person name="Chen Y."/>
            <person name="Shah S."/>
            <person name="Dougan E. K."/>
            <person name="Thang M."/>
            <person name="Chan C."/>
        </authorList>
    </citation>
    <scope>NUCLEOTIDE SEQUENCE [LARGE SCALE GENOMIC DNA]</scope>
</reference>
<dbReference type="PROSITE" id="PS51192">
    <property type="entry name" value="HELICASE_ATP_BIND_1"/>
    <property type="match status" value="1"/>
</dbReference>
<dbReference type="PROSITE" id="PS51352">
    <property type="entry name" value="THIOREDOXIN_2"/>
    <property type="match status" value="1"/>
</dbReference>
<feature type="region of interest" description="Disordered" evidence="3">
    <location>
        <begin position="525"/>
        <end position="571"/>
    </location>
</feature>
<dbReference type="PROSITE" id="PS51194">
    <property type="entry name" value="HELICASE_CTER"/>
    <property type="match status" value="1"/>
</dbReference>
<evidence type="ECO:0000256" key="3">
    <source>
        <dbReference type="SAM" id="MobiDB-lite"/>
    </source>
</evidence>
<sequence length="2333" mass="258614">MRRTRSGRARSTFSRELRICKNLAFSESAAGATPSVSMLLFQATRAMVAAGQLPLTSSAAERTHAMQKCSLSCDHRDPLPTLSASPPGRPTGTPDRRAGRAAVRTPSAAARAATSGPWHGKVGPSEEMRVGTGDGWHGSESWHGRARAVRQGAEEGALARESGRQPMSGGQRTTEEGTGEGASASWAALSNDGGGDDMTVEGTGELATASWDALSNDGDGDIFQVGWEEVATASWDVLSNDGGGDIFQEGRGEGATASWAILPNGGGDVVAEEGTGEGAMASMAPTHEASALDYAGPTNFNMRPGTQAIAGEEWCMQYYGFDDKQHFRAALEYEVAFYSRNNYYVDSVDGTGTLQKFEHHGSKQYGKPRDVKEPKKLVGVVQRHQLLRKPSVKDLELPKGTQKKPPDGIRVGQRFRDKNGLIRQAVERKKKTGETSLVGSSAENFLPVVRHTFFRYASPGGNPRPATVPEEMEPREVWYEGQHDLIDKAKHHWTYSQQSDNAVVRFGSGVEDFWSSSEQSTLTTLDVHHPRDTKRARRSDDVLRIDAPGQGSEHRGVSGSNGKEEEEVEEAPPQLLVVAQEVEDDLKFSEHMSLEIEAIKEGGVDIFDIRLVSVSSREDFLRVLKEEGPQAKAVHVIGKSGDKHQGTAFLHWDDSDAVTFDDAEKAFSGLHLFSVVLNVCSSETLGLQLVKSGVAYQALFARGLLAHDVAVEAARGFYSSLGRGLTSDVLYAYTISHVRERVHADSDAETVLPTMAVRQNGSESWLKQYDVEELQARATNEDLPKWERKVALNTFDQITLHKEGNGGVRIHRFFNLKPHHRMLVDQVLEHRRIERNAIVVLPTGQGKTLIAGLALLDDVLRARQDPANAGSVRVVVVPSVALVFQQASALEQLGMRVARCCGSTAFNWSSIQDFDCVVATHGTFLNLAEENEAAILSHIRMVVFDECHHIAEGKHHFFKIMELVKDAGIFAVGLTATPGSGKGITEVRRKVDKLVERMGHADLLMVPRDRLRMQTFTDRLEIVEAWNPASVEREADACMQQRSPPLPKQLAEEVRKDIYECFEHQNGDCKVGLFELPSDLGWKFTPPVERLLKLLKERRNTDRVLVFVERKEEVRRLGKLLSEHPDTCQHSFGTIVGHSDQGWSSQLEVAKGFQFGRFNVLLATTAVQEGFDIPMCNHVIMLKQVTSSTQLVQSRGRARDDNSTYHVICTNPQTYEASRENVETVANVLEDMMFSNSDRNNRNDGGIPDLQGARFVRDDIGDQGCKSLAKALMGNQTLQTLSFVFTGEEGCKALAKALTLNQTLQQLGHVGNDFSERVTAGLRQAIHRNNLRKKMATWRALTWCVLALLSLQRDILKPGHSGFRRAERSFRNKQRKLDQDRQAQERWVRGASAAENDASMARNGERPASAGRSRGRPRSAQASRRPGDVAGLKLPKLGSARPSSAGKRRSSARKARQEDVLSRMEEMILELVSERRYIEAINLSKRLTDAVVEQHGTGSKRYQRVCELTLRQVVDLVDRNEESGSVEDVRVALELVQNAEALLDKDVRVRAESGSENCAEEGAWPLRQRDYLILLRASEASCHRRLESFQTAGEVALRCLKMARRRGRQVPSKGDKLLRRVREAEARCHVILCTLLSGREEHLGALKQAWSCIGILEDLQPAKAFLQTALDHLIVRSLGVSYYNIGAELEHVLLASTGDEEIVLQMLAGGDQDAAALSRKPRTWYKKAHRLAQRFPAAFTADVVTAFEQTLRASQPQPQRPKSAGRKRRKGKSSARSRGSGRPSSARSAASARVDVGTHDKSLMTQALLDKLSRESRQSAHELWAAFDALARNSDVAGPSIRRPQLAAFLQQWLSIQDTDQLVRLLDPKDTGRVALGVFPALLGVERDTQATKDGLVDFVLDVAMGKEQVLLDLVRQAEIDRLDHAHIQALLGSLGVELGSDEARLFHDLLDLETDRSLDRRRLQAALEHATQRAAESEAVLEQRRKEHEEHMGGDAVREKQAKEEEFDPEMVRNNNGALQELDKFDLGSLKGLAHLREEGAQRARTDRSIGLQMERMERNRRAKVSFRSIVEAPVPITVAGWRTLEAQVLRQSVTGGPQHDKTIKWPPMVRPEELRTLTAPSQDKKQAFDRVQAKLADALETCSASTTREARNVTWTAKLRALQTSQASSKQMESVEGAVSSVVAWATSHPLLVLLVLYVAFVLRQRSKPFPVVEGSRVRNLESMADFRALAEECKQSGAALVVDYYATWCPPCRAAAPIYGDMSKTYDEKDVVFAKVNVDAASDVAREHQIRAMPTFKIFDNERETWSMQGWRESDLRQQIVDVVNKNKTN</sequence>
<dbReference type="InterPro" id="IPR051363">
    <property type="entry name" value="RLR_Helicase"/>
</dbReference>
<comment type="caution">
    <text evidence="7">The sequence shown here is derived from an EMBL/GenBank/DDBJ whole genome shotgun (WGS) entry which is preliminary data.</text>
</comment>
<dbReference type="PANTHER" id="PTHR14074">
    <property type="entry name" value="HELICASE WITH DEATH DOMAIN-RELATED"/>
    <property type="match status" value="1"/>
</dbReference>
<dbReference type="SMART" id="SM00487">
    <property type="entry name" value="DEXDc"/>
    <property type="match status" value="1"/>
</dbReference>
<evidence type="ECO:0000259" key="5">
    <source>
        <dbReference type="PROSITE" id="PS51194"/>
    </source>
</evidence>
<feature type="compositionally biased region" description="Low complexity" evidence="3">
    <location>
        <begin position="1776"/>
        <end position="1793"/>
    </location>
</feature>
<evidence type="ECO:0000259" key="4">
    <source>
        <dbReference type="PROSITE" id="PS51192"/>
    </source>
</evidence>
<dbReference type="CDD" id="cd02947">
    <property type="entry name" value="TRX_family"/>
    <property type="match status" value="1"/>
</dbReference>
<dbReference type="SUPFAM" id="SSF52833">
    <property type="entry name" value="Thioredoxin-like"/>
    <property type="match status" value="1"/>
</dbReference>
<feature type="region of interest" description="Disordered" evidence="3">
    <location>
        <begin position="1750"/>
        <end position="1796"/>
    </location>
</feature>
<evidence type="ECO:0000256" key="2">
    <source>
        <dbReference type="ARBA" id="ARBA00022840"/>
    </source>
</evidence>
<feature type="domain" description="Helicase ATP-binding" evidence="4">
    <location>
        <begin position="828"/>
        <end position="996"/>
    </location>
</feature>
<dbReference type="Gene3D" id="3.40.30.10">
    <property type="entry name" value="Glutaredoxin"/>
    <property type="match status" value="1"/>
</dbReference>
<dbReference type="SUPFAM" id="SSF52047">
    <property type="entry name" value="RNI-like"/>
    <property type="match status" value="1"/>
</dbReference>
<feature type="compositionally biased region" description="Basic and acidic residues" evidence="3">
    <location>
        <begin position="1982"/>
        <end position="2005"/>
    </location>
</feature>
<feature type="compositionally biased region" description="Basic residues" evidence="3">
    <location>
        <begin position="1763"/>
        <end position="1775"/>
    </location>
</feature>
<proteinExistence type="predicted"/>
<dbReference type="InterPro" id="IPR013766">
    <property type="entry name" value="Thioredoxin_domain"/>
</dbReference>
<evidence type="ECO:0000259" key="6">
    <source>
        <dbReference type="PROSITE" id="PS51352"/>
    </source>
</evidence>
<name>A0ABP0PY76_9DINO</name>
<feature type="compositionally biased region" description="Low complexity" evidence="3">
    <location>
        <begin position="100"/>
        <end position="117"/>
    </location>
</feature>
<dbReference type="Pfam" id="PF00271">
    <property type="entry name" value="Helicase_C"/>
    <property type="match status" value="1"/>
</dbReference>
<feature type="compositionally biased region" description="Basic and acidic residues" evidence="3">
    <location>
        <begin position="1366"/>
        <end position="1388"/>
    </location>
</feature>
<dbReference type="Pfam" id="PF00085">
    <property type="entry name" value="Thioredoxin"/>
    <property type="match status" value="1"/>
</dbReference>
<feature type="domain" description="Thioredoxin" evidence="6">
    <location>
        <begin position="2206"/>
        <end position="2329"/>
    </location>
</feature>
<dbReference type="InterPro" id="IPR011545">
    <property type="entry name" value="DEAD/DEAH_box_helicase_dom"/>
</dbReference>
<dbReference type="Gene3D" id="3.80.10.10">
    <property type="entry name" value="Ribonuclease Inhibitor"/>
    <property type="match status" value="1"/>
</dbReference>